<accession>A0A2S8BQ97</accession>
<feature type="compositionally biased region" description="Polar residues" evidence="1">
    <location>
        <begin position="33"/>
        <end position="52"/>
    </location>
</feature>
<feature type="region of interest" description="Disordered" evidence="1">
    <location>
        <begin position="1"/>
        <end position="69"/>
    </location>
</feature>
<protein>
    <submittedName>
        <fullName evidence="2">Uncharacterized protein</fullName>
    </submittedName>
</protein>
<dbReference type="Proteomes" id="UP000238296">
    <property type="component" value="Unassembled WGS sequence"/>
</dbReference>
<dbReference type="EMBL" id="PPEA01000136">
    <property type="protein sequence ID" value="PQM48832.1"/>
    <property type="molecule type" value="Genomic_DNA"/>
</dbReference>
<reference evidence="2 3" key="1">
    <citation type="journal article" date="2017" name="Int. J. Syst. Evol. Microbiol.">
        <title>Mycobacterium talmoniae sp. nov., a slowly growing mycobacterium isolated from human respiratory samples.</title>
        <authorList>
            <person name="Davidson R.M."/>
            <person name="DeGroote M.A."/>
            <person name="Marola J.L."/>
            <person name="Buss S."/>
            <person name="Jones V."/>
            <person name="McNeil M.R."/>
            <person name="Freifeld A.G."/>
            <person name="Elaine Epperson L."/>
            <person name="Hasan N.A."/>
            <person name="Jackson M."/>
            <person name="Iwen P.C."/>
            <person name="Salfinger M."/>
            <person name="Strong M."/>
        </authorList>
    </citation>
    <scope>NUCLEOTIDE SEQUENCE [LARGE SCALE GENOMIC DNA]</scope>
    <source>
        <strain evidence="2 3">ATCC BAA-2683</strain>
    </source>
</reference>
<evidence type="ECO:0000256" key="1">
    <source>
        <dbReference type="SAM" id="MobiDB-lite"/>
    </source>
</evidence>
<comment type="caution">
    <text evidence="2">The sequence shown here is derived from an EMBL/GenBank/DDBJ whole genome shotgun (WGS) entry which is preliminary data.</text>
</comment>
<name>A0A2S8BQ97_9MYCO</name>
<feature type="compositionally biased region" description="Low complexity" evidence="1">
    <location>
        <begin position="1"/>
        <end position="25"/>
    </location>
</feature>
<proteinExistence type="predicted"/>
<gene>
    <name evidence="2" type="ORF">C1Y40_00952</name>
</gene>
<sequence length="69" mass="7261">MTTRIASAATTTANPHNPTAANTSTGLRGSRASRYSPSHQLNVNTSADSAAMNSVWHGGASPRKKRQRP</sequence>
<evidence type="ECO:0000313" key="2">
    <source>
        <dbReference type="EMBL" id="PQM48832.1"/>
    </source>
</evidence>
<dbReference type="AlphaFoldDB" id="A0A2S8BQ97"/>
<organism evidence="2 3">
    <name type="scientific">Mycobacterium talmoniae</name>
    <dbReference type="NCBI Taxonomy" id="1858794"/>
    <lineage>
        <taxon>Bacteria</taxon>
        <taxon>Bacillati</taxon>
        <taxon>Actinomycetota</taxon>
        <taxon>Actinomycetes</taxon>
        <taxon>Mycobacteriales</taxon>
        <taxon>Mycobacteriaceae</taxon>
        <taxon>Mycobacterium</taxon>
    </lineage>
</organism>
<evidence type="ECO:0000313" key="3">
    <source>
        <dbReference type="Proteomes" id="UP000238296"/>
    </source>
</evidence>